<keyword evidence="2" id="KW-0805">Transcription regulation</keyword>
<evidence type="ECO:0000313" key="7">
    <source>
        <dbReference type="Proteomes" id="UP001296104"/>
    </source>
</evidence>
<organism evidence="6 7">
    <name type="scientific">Lecanosticta acicola</name>
    <dbReference type="NCBI Taxonomy" id="111012"/>
    <lineage>
        <taxon>Eukaryota</taxon>
        <taxon>Fungi</taxon>
        <taxon>Dikarya</taxon>
        <taxon>Ascomycota</taxon>
        <taxon>Pezizomycotina</taxon>
        <taxon>Dothideomycetes</taxon>
        <taxon>Dothideomycetidae</taxon>
        <taxon>Mycosphaerellales</taxon>
        <taxon>Mycosphaerellaceae</taxon>
        <taxon>Lecanosticta</taxon>
    </lineage>
</organism>
<keyword evidence="3" id="KW-0804">Transcription</keyword>
<dbReference type="InterPro" id="IPR024738">
    <property type="entry name" value="Hfi1/Tada1"/>
</dbReference>
<name>A0AAI8YYE9_9PEZI</name>
<feature type="region of interest" description="Disordered" evidence="5">
    <location>
        <begin position="136"/>
        <end position="155"/>
    </location>
</feature>
<evidence type="ECO:0008006" key="8">
    <source>
        <dbReference type="Google" id="ProtNLM"/>
    </source>
</evidence>
<dbReference type="GO" id="GO:0005634">
    <property type="term" value="C:nucleus"/>
    <property type="evidence" value="ECO:0007669"/>
    <property type="project" value="UniProtKB-SubCell"/>
</dbReference>
<evidence type="ECO:0000256" key="2">
    <source>
        <dbReference type="ARBA" id="ARBA00023015"/>
    </source>
</evidence>
<accession>A0AAI8YYE9</accession>
<dbReference type="PANTHER" id="PTHR21277">
    <property type="entry name" value="TRANSCRIPTIONAL ADAPTER 1"/>
    <property type="match status" value="1"/>
</dbReference>
<dbReference type="EMBL" id="CAVMBE010000022">
    <property type="protein sequence ID" value="CAK4004708.1"/>
    <property type="molecule type" value="Genomic_DNA"/>
</dbReference>
<dbReference type="PANTHER" id="PTHR21277:SF5">
    <property type="entry name" value="TRANSCRIPTIONAL ADAPTER 1"/>
    <property type="match status" value="1"/>
</dbReference>
<protein>
    <recommendedName>
        <fullName evidence="8">Transcriptional coactivator HFI1/ADA1</fullName>
    </recommendedName>
</protein>
<keyword evidence="4" id="KW-0539">Nucleus</keyword>
<dbReference type="Proteomes" id="UP001296104">
    <property type="component" value="Unassembled WGS sequence"/>
</dbReference>
<feature type="region of interest" description="Disordered" evidence="5">
    <location>
        <begin position="197"/>
        <end position="224"/>
    </location>
</feature>
<gene>
    <name evidence="6" type="ORF">LECACI_7A004271</name>
</gene>
<sequence>MNPAELTLTISPNLTKALPNNIAAQKSNVAPSKTTLERLNLEPIYTQLKSALGEQWGEYQAVLKQFVLGSLNQAELSWVLQPLLSPAQSVVTSTDSSKSPLSTLHLHNTLVNAIYANTLRDPPPAEIAPWVVATDKPTSTSKNAGAGSGANDKVEERLKREVMLWGPRDRKRIKTSNEGMKPVNQSFQEIRDYASELAVQPPSSQSQAQTEPQSATATAPSGSGLAKTNFEIEIRRRFASTLAQEALEFPALNEIQSRIEPISYETGLSGVQQGSLQGCAELIEQATEVYVKEMLGSLLAHARSNVPGVASIQTNKFKQRLRQEEMDAERGVLQRNAAGLLPVEMEIQANRQALDMQDLRLGLKLDDSFLKTDRFLDESIMLSQYPDLHQNSKMNGTLLGNGRPLTNGVSSKIERAPTADVPDLDDTDFGHWKGTTKKDSDNLMSTLDDCLLAVG</sequence>
<evidence type="ECO:0000256" key="5">
    <source>
        <dbReference type="SAM" id="MobiDB-lite"/>
    </source>
</evidence>
<reference evidence="6" key="1">
    <citation type="submission" date="2023-11" db="EMBL/GenBank/DDBJ databases">
        <authorList>
            <person name="Alioto T."/>
            <person name="Alioto T."/>
            <person name="Gomez Garrido J."/>
        </authorList>
    </citation>
    <scope>NUCLEOTIDE SEQUENCE</scope>
</reference>
<dbReference type="GO" id="GO:0003713">
    <property type="term" value="F:transcription coactivator activity"/>
    <property type="evidence" value="ECO:0007669"/>
    <property type="project" value="TreeGrafter"/>
</dbReference>
<keyword evidence="7" id="KW-1185">Reference proteome</keyword>
<dbReference type="GO" id="GO:0006357">
    <property type="term" value="P:regulation of transcription by RNA polymerase II"/>
    <property type="evidence" value="ECO:0007669"/>
    <property type="project" value="TreeGrafter"/>
</dbReference>
<evidence type="ECO:0000256" key="4">
    <source>
        <dbReference type="ARBA" id="ARBA00023242"/>
    </source>
</evidence>
<dbReference type="AlphaFoldDB" id="A0AAI8YYE9"/>
<proteinExistence type="predicted"/>
<dbReference type="GO" id="GO:0000124">
    <property type="term" value="C:SAGA complex"/>
    <property type="evidence" value="ECO:0007669"/>
    <property type="project" value="TreeGrafter"/>
</dbReference>
<comment type="caution">
    <text evidence="6">The sequence shown here is derived from an EMBL/GenBank/DDBJ whole genome shotgun (WGS) entry which is preliminary data.</text>
</comment>
<evidence type="ECO:0000256" key="3">
    <source>
        <dbReference type="ARBA" id="ARBA00023163"/>
    </source>
</evidence>
<evidence type="ECO:0000256" key="1">
    <source>
        <dbReference type="ARBA" id="ARBA00004123"/>
    </source>
</evidence>
<comment type="subcellular location">
    <subcellularLocation>
        <location evidence="1">Nucleus</location>
    </subcellularLocation>
</comment>
<dbReference type="Pfam" id="PF12767">
    <property type="entry name" value="SAGA-Tad1"/>
    <property type="match status" value="1"/>
</dbReference>
<feature type="compositionally biased region" description="Low complexity" evidence="5">
    <location>
        <begin position="200"/>
        <end position="221"/>
    </location>
</feature>
<evidence type="ECO:0000313" key="6">
    <source>
        <dbReference type="EMBL" id="CAK4004708.1"/>
    </source>
</evidence>